<evidence type="ECO:0000256" key="9">
    <source>
        <dbReference type="ARBA" id="ARBA00022842"/>
    </source>
</evidence>
<dbReference type="CDD" id="cd01174">
    <property type="entry name" value="ribokinase"/>
    <property type="match status" value="1"/>
</dbReference>
<dbReference type="GO" id="GO:0046872">
    <property type="term" value="F:metal ion binding"/>
    <property type="evidence" value="ECO:0007669"/>
    <property type="project" value="UniProtKB-KW"/>
</dbReference>
<feature type="domain" description="Carbohydrate kinase PfkB" evidence="14">
    <location>
        <begin position="3"/>
        <end position="294"/>
    </location>
</feature>
<keyword evidence="7 13" id="KW-0418">Kinase</keyword>
<evidence type="ECO:0000313" key="15">
    <source>
        <dbReference type="EMBL" id="RLE07369.1"/>
    </source>
</evidence>
<protein>
    <recommendedName>
        <fullName evidence="3 12">Ribokinase</fullName>
        <ecNumber evidence="2 12">2.7.1.15</ecNumber>
    </recommendedName>
</protein>
<dbReference type="PRINTS" id="PR00990">
    <property type="entry name" value="RIBOKINASE"/>
</dbReference>
<dbReference type="NCBIfam" id="TIGR02152">
    <property type="entry name" value="D_ribokin_bact"/>
    <property type="match status" value="1"/>
</dbReference>
<dbReference type="InterPro" id="IPR002173">
    <property type="entry name" value="Carboh/pur_kinase_PfkB_CS"/>
</dbReference>
<evidence type="ECO:0000256" key="2">
    <source>
        <dbReference type="ARBA" id="ARBA00012035"/>
    </source>
</evidence>
<evidence type="ECO:0000256" key="1">
    <source>
        <dbReference type="ARBA" id="ARBA00010688"/>
    </source>
</evidence>
<keyword evidence="6" id="KW-0547">Nucleotide-binding</keyword>
<keyword evidence="9" id="KW-0460">Magnesium</keyword>
<dbReference type="GO" id="GO:0004747">
    <property type="term" value="F:ribokinase activity"/>
    <property type="evidence" value="ECO:0007669"/>
    <property type="project" value="UniProtKB-UniRule"/>
</dbReference>
<organism evidence="15 16">
    <name type="scientific">Aerophobetes bacterium</name>
    <dbReference type="NCBI Taxonomy" id="2030807"/>
    <lineage>
        <taxon>Bacteria</taxon>
        <taxon>Candidatus Aerophobota</taxon>
    </lineage>
</organism>
<evidence type="ECO:0000256" key="7">
    <source>
        <dbReference type="ARBA" id="ARBA00022777"/>
    </source>
</evidence>
<dbReference type="PIRSF" id="PIRSF000535">
    <property type="entry name" value="1PFK/6PFK/LacC"/>
    <property type="match status" value="1"/>
</dbReference>
<evidence type="ECO:0000256" key="12">
    <source>
        <dbReference type="NCBIfam" id="TIGR02152"/>
    </source>
</evidence>
<name>A0A662D3T4_UNCAE</name>
<evidence type="ECO:0000256" key="5">
    <source>
        <dbReference type="ARBA" id="ARBA00022723"/>
    </source>
</evidence>
<dbReference type="SUPFAM" id="SSF53613">
    <property type="entry name" value="Ribokinase-like"/>
    <property type="match status" value="1"/>
</dbReference>
<dbReference type="PROSITE" id="PS00583">
    <property type="entry name" value="PFKB_KINASES_1"/>
    <property type="match status" value="1"/>
</dbReference>
<dbReference type="InterPro" id="IPR011611">
    <property type="entry name" value="PfkB_dom"/>
</dbReference>
<dbReference type="InterPro" id="IPR011877">
    <property type="entry name" value="Ribokinase"/>
</dbReference>
<keyword evidence="8" id="KW-0067">ATP-binding</keyword>
<proteinExistence type="inferred from homology"/>
<dbReference type="GO" id="GO:0005829">
    <property type="term" value="C:cytosol"/>
    <property type="evidence" value="ECO:0007669"/>
    <property type="project" value="TreeGrafter"/>
</dbReference>
<evidence type="ECO:0000259" key="14">
    <source>
        <dbReference type="Pfam" id="PF00294"/>
    </source>
</evidence>
<reference evidence="15 16" key="1">
    <citation type="submission" date="2018-06" db="EMBL/GenBank/DDBJ databases">
        <title>Extensive metabolic versatility and redundancy in microbially diverse, dynamic hydrothermal sediments.</title>
        <authorList>
            <person name="Dombrowski N."/>
            <person name="Teske A."/>
            <person name="Baker B.J."/>
        </authorList>
    </citation>
    <scope>NUCLEOTIDE SEQUENCE [LARGE SCALE GENOMIC DNA]</scope>
    <source>
        <strain evidence="15">B7_G13</strain>
    </source>
</reference>
<keyword evidence="10" id="KW-0630">Potassium</keyword>
<evidence type="ECO:0000256" key="10">
    <source>
        <dbReference type="ARBA" id="ARBA00022958"/>
    </source>
</evidence>
<dbReference type="EC" id="2.7.1.15" evidence="2 12"/>
<evidence type="ECO:0000256" key="11">
    <source>
        <dbReference type="ARBA" id="ARBA00023277"/>
    </source>
</evidence>
<evidence type="ECO:0000256" key="13">
    <source>
        <dbReference type="RuleBase" id="RU003704"/>
    </source>
</evidence>
<dbReference type="PROSITE" id="PS00584">
    <property type="entry name" value="PFKB_KINASES_2"/>
    <property type="match status" value="1"/>
</dbReference>
<dbReference type="Gene3D" id="3.40.1190.20">
    <property type="match status" value="1"/>
</dbReference>
<dbReference type="InterPro" id="IPR017583">
    <property type="entry name" value="Tagatose/fructose_Pkinase"/>
</dbReference>
<dbReference type="Pfam" id="PF00294">
    <property type="entry name" value="PfkB"/>
    <property type="match status" value="1"/>
</dbReference>
<evidence type="ECO:0000313" key="16">
    <source>
        <dbReference type="Proteomes" id="UP000277457"/>
    </source>
</evidence>
<evidence type="ECO:0000256" key="4">
    <source>
        <dbReference type="ARBA" id="ARBA00022679"/>
    </source>
</evidence>
<dbReference type="EMBL" id="QMPY01000099">
    <property type="protein sequence ID" value="RLE07369.1"/>
    <property type="molecule type" value="Genomic_DNA"/>
</dbReference>
<gene>
    <name evidence="15" type="primary">rbsK</name>
    <name evidence="15" type="ORF">DRZ78_03095</name>
</gene>
<dbReference type="InterPro" id="IPR002139">
    <property type="entry name" value="Ribo/fructo_kinase"/>
</dbReference>
<dbReference type="HAMAP" id="MF_01987">
    <property type="entry name" value="Ribokinase"/>
    <property type="match status" value="1"/>
</dbReference>
<dbReference type="AlphaFoldDB" id="A0A662D3T4"/>
<feature type="non-terminal residue" evidence="15">
    <location>
        <position position="312"/>
    </location>
</feature>
<keyword evidence="5" id="KW-0479">Metal-binding</keyword>
<accession>A0A662D3T4</accession>
<dbReference type="InterPro" id="IPR029056">
    <property type="entry name" value="Ribokinase-like"/>
</dbReference>
<evidence type="ECO:0000256" key="3">
    <source>
        <dbReference type="ARBA" id="ARBA00016943"/>
    </source>
</evidence>
<evidence type="ECO:0000256" key="8">
    <source>
        <dbReference type="ARBA" id="ARBA00022840"/>
    </source>
</evidence>
<comment type="similarity">
    <text evidence="1 13">Belongs to the carbohydrate kinase PfkB family.</text>
</comment>
<dbReference type="GO" id="GO:0005524">
    <property type="term" value="F:ATP binding"/>
    <property type="evidence" value="ECO:0007669"/>
    <property type="project" value="UniProtKB-KW"/>
</dbReference>
<evidence type="ECO:0000256" key="6">
    <source>
        <dbReference type="ARBA" id="ARBA00022741"/>
    </source>
</evidence>
<sequence>MAKKITVIGSINMDLVIKTSRMPKPGESFFAQNFGMIPGGKGANQAVAVAKLGEEVKMVGKVGRDVFGDKLLKNLRELGVNTDYVSQDSSASTGVAFIIVTEEGENSILVANGANGNLFPEDIEEFESIIKNSDLLLMQLEIPLRTVSCAVELANKHKVPVILDAGPPPKFFPDFFTRVDILSPNELEAEELTGIKIKDLESAKEAAQKLLNTGIKRVVLKLGAKGALLATRNGVKHIKGIKVRAVDTTAAGDAFTAALAVSYAKGENIEGATVFANYVGALTVTKFGAQPSIPGIDEVESFIEKIKSPTLS</sequence>
<dbReference type="GO" id="GO:0006014">
    <property type="term" value="P:D-ribose metabolic process"/>
    <property type="evidence" value="ECO:0007669"/>
    <property type="project" value="UniProtKB-UniRule"/>
</dbReference>
<dbReference type="PANTHER" id="PTHR10584">
    <property type="entry name" value="SUGAR KINASE"/>
    <property type="match status" value="1"/>
</dbReference>
<dbReference type="PANTHER" id="PTHR10584:SF166">
    <property type="entry name" value="RIBOKINASE"/>
    <property type="match status" value="1"/>
</dbReference>
<comment type="caution">
    <text evidence="15">The sequence shown here is derived from an EMBL/GenBank/DDBJ whole genome shotgun (WGS) entry which is preliminary data.</text>
</comment>
<keyword evidence="4 13" id="KW-0808">Transferase</keyword>
<keyword evidence="11" id="KW-0119">Carbohydrate metabolism</keyword>
<dbReference type="Proteomes" id="UP000277457">
    <property type="component" value="Unassembled WGS sequence"/>
</dbReference>